<evidence type="ECO:0000259" key="4">
    <source>
        <dbReference type="PROSITE" id="PS50932"/>
    </source>
</evidence>
<dbReference type="SMART" id="SM00354">
    <property type="entry name" value="HTH_LACI"/>
    <property type="match status" value="1"/>
</dbReference>
<dbReference type="CDD" id="cd01392">
    <property type="entry name" value="HTH_LacI"/>
    <property type="match status" value="1"/>
</dbReference>
<evidence type="ECO:0000313" key="5">
    <source>
        <dbReference type="EMBL" id="MBJ3776101.1"/>
    </source>
</evidence>
<reference evidence="5" key="1">
    <citation type="submission" date="2020-12" db="EMBL/GenBank/DDBJ databases">
        <title>Bacterial taxonomy.</title>
        <authorList>
            <person name="Pan X."/>
        </authorList>
    </citation>
    <scope>NUCLEOTIDE SEQUENCE</scope>
    <source>
        <strain evidence="5">B2012</strain>
    </source>
</reference>
<dbReference type="Gene3D" id="3.40.50.2300">
    <property type="match status" value="2"/>
</dbReference>
<feature type="domain" description="HTH lacI-type" evidence="4">
    <location>
        <begin position="7"/>
        <end position="61"/>
    </location>
</feature>
<dbReference type="PRINTS" id="PR00036">
    <property type="entry name" value="HTHLACI"/>
</dbReference>
<organism evidence="5 6">
    <name type="scientific">Acuticoccus mangrovi</name>
    <dbReference type="NCBI Taxonomy" id="2796142"/>
    <lineage>
        <taxon>Bacteria</taxon>
        <taxon>Pseudomonadati</taxon>
        <taxon>Pseudomonadota</taxon>
        <taxon>Alphaproteobacteria</taxon>
        <taxon>Hyphomicrobiales</taxon>
        <taxon>Amorphaceae</taxon>
        <taxon>Acuticoccus</taxon>
    </lineage>
</organism>
<evidence type="ECO:0000256" key="1">
    <source>
        <dbReference type="ARBA" id="ARBA00023015"/>
    </source>
</evidence>
<accession>A0A934IJE4</accession>
<dbReference type="Proteomes" id="UP000609531">
    <property type="component" value="Unassembled WGS sequence"/>
</dbReference>
<dbReference type="GO" id="GO:0003700">
    <property type="term" value="F:DNA-binding transcription factor activity"/>
    <property type="evidence" value="ECO:0007669"/>
    <property type="project" value="TreeGrafter"/>
</dbReference>
<keyword evidence="1" id="KW-0805">Transcription regulation</keyword>
<dbReference type="Pfam" id="PF13377">
    <property type="entry name" value="Peripla_BP_3"/>
    <property type="match status" value="1"/>
</dbReference>
<protein>
    <submittedName>
        <fullName evidence="5">Substrate-binding domain-containing protein</fullName>
    </submittedName>
</protein>
<evidence type="ECO:0000256" key="2">
    <source>
        <dbReference type="ARBA" id="ARBA00023125"/>
    </source>
</evidence>
<dbReference type="InterPro" id="IPR028082">
    <property type="entry name" value="Peripla_BP_I"/>
</dbReference>
<keyword evidence="2" id="KW-0238">DNA-binding</keyword>
<proteinExistence type="predicted"/>
<dbReference type="SUPFAM" id="SSF47413">
    <property type="entry name" value="lambda repressor-like DNA-binding domains"/>
    <property type="match status" value="1"/>
</dbReference>
<dbReference type="InterPro" id="IPR010982">
    <property type="entry name" value="Lambda_DNA-bd_dom_sf"/>
</dbReference>
<evidence type="ECO:0000256" key="3">
    <source>
        <dbReference type="ARBA" id="ARBA00023163"/>
    </source>
</evidence>
<dbReference type="InterPro" id="IPR000843">
    <property type="entry name" value="HTH_LacI"/>
</dbReference>
<dbReference type="GO" id="GO:0000976">
    <property type="term" value="F:transcription cis-regulatory region binding"/>
    <property type="evidence" value="ECO:0007669"/>
    <property type="project" value="TreeGrafter"/>
</dbReference>
<dbReference type="AlphaFoldDB" id="A0A934IJE4"/>
<dbReference type="RefSeq" id="WP_198881983.1">
    <property type="nucleotide sequence ID" value="NZ_JAEKJA010000007.1"/>
</dbReference>
<dbReference type="SUPFAM" id="SSF53822">
    <property type="entry name" value="Periplasmic binding protein-like I"/>
    <property type="match status" value="1"/>
</dbReference>
<name>A0A934IJE4_9HYPH</name>
<dbReference type="PANTHER" id="PTHR30146:SF138">
    <property type="entry name" value="TRANSCRIPTIONAL REGULATORY PROTEIN"/>
    <property type="match status" value="1"/>
</dbReference>
<sequence length="346" mass="37494">MTRRDKLTIRDVARQAGVSPGSVSRVLNNLEGASPALRARVEAAARELGYELNRAAQTMRGGATNIISCHVSTLENPLVAQIFRAAEERLVEAGYIMIVHGTRYDEERELAALQSDRGRRIDGLLSIAGPMSHTRYREAMDRIGVPVVAVDRDLEAGDVIRVDHAGGAGQAVRHLVGLGHRRIGLLTPRADLVAARRRTEGYRRELARLDLPVDETLIGLIDTAVDVGVTMEAMLGAPEPPTAVIALSTFMLERVLTFARERDIAIPADLSVITIGDSDLARFARPAITTVAWDMRQIGRNAATLLLARVAEAEDSGLVAPYRSFEVPTELIHRASVAAPRLEAAA</sequence>
<dbReference type="Gene3D" id="1.10.260.40">
    <property type="entry name" value="lambda repressor-like DNA-binding domains"/>
    <property type="match status" value="1"/>
</dbReference>
<dbReference type="EMBL" id="JAEKJA010000007">
    <property type="protein sequence ID" value="MBJ3776101.1"/>
    <property type="molecule type" value="Genomic_DNA"/>
</dbReference>
<dbReference type="InterPro" id="IPR046335">
    <property type="entry name" value="LacI/GalR-like_sensor"/>
</dbReference>
<dbReference type="Pfam" id="PF00356">
    <property type="entry name" value="LacI"/>
    <property type="match status" value="1"/>
</dbReference>
<dbReference type="PROSITE" id="PS00356">
    <property type="entry name" value="HTH_LACI_1"/>
    <property type="match status" value="1"/>
</dbReference>
<gene>
    <name evidence="5" type="ORF">JCR33_10410</name>
</gene>
<dbReference type="PROSITE" id="PS50932">
    <property type="entry name" value="HTH_LACI_2"/>
    <property type="match status" value="1"/>
</dbReference>
<evidence type="ECO:0000313" key="6">
    <source>
        <dbReference type="Proteomes" id="UP000609531"/>
    </source>
</evidence>
<keyword evidence="3" id="KW-0804">Transcription</keyword>
<dbReference type="PANTHER" id="PTHR30146">
    <property type="entry name" value="LACI-RELATED TRANSCRIPTIONAL REPRESSOR"/>
    <property type="match status" value="1"/>
</dbReference>
<comment type="caution">
    <text evidence="5">The sequence shown here is derived from an EMBL/GenBank/DDBJ whole genome shotgun (WGS) entry which is preliminary data.</text>
</comment>
<keyword evidence="6" id="KW-1185">Reference proteome</keyword>